<keyword evidence="3 6" id="KW-0479">Metal-binding</keyword>
<dbReference type="PANTHER" id="PTHR30352:SF5">
    <property type="entry name" value="PYRUVATE FORMATE-LYASE 1-ACTIVATING ENZYME"/>
    <property type="match status" value="1"/>
</dbReference>
<comment type="cofactor">
    <cofactor evidence="6">
        <name>[4Fe-4S] cluster</name>
        <dbReference type="ChEBI" id="CHEBI:49883"/>
    </cofactor>
    <text evidence="6">Binds 1 [4Fe-4S] cluster. The cluster is coordinated with 3 cysteines and an exchangeable S-adenosyl-L-methionine.</text>
</comment>
<dbReference type="InterPro" id="IPR027596">
    <property type="entry name" value="AmmeMemoSam_rS"/>
</dbReference>
<keyword evidence="4 6" id="KW-0408">Iron</keyword>
<dbReference type="SFLD" id="SFLDG01101">
    <property type="entry name" value="Uncharacterised_Radical_SAM_Su"/>
    <property type="match status" value="1"/>
</dbReference>
<dbReference type="Gene3D" id="3.20.20.70">
    <property type="entry name" value="Aldolase class I"/>
    <property type="match status" value="1"/>
</dbReference>
<dbReference type="InterPro" id="IPR013785">
    <property type="entry name" value="Aldolase_TIM"/>
</dbReference>
<feature type="binding site" evidence="6">
    <location>
        <position position="82"/>
    </location>
    <ligand>
        <name>[4Fe-4S] cluster</name>
        <dbReference type="ChEBI" id="CHEBI:49883"/>
        <note>4Fe-4S-S-AdoMet</note>
    </ligand>
</feature>
<evidence type="ECO:0000259" key="7">
    <source>
        <dbReference type="PROSITE" id="PS51918"/>
    </source>
</evidence>
<evidence type="ECO:0000256" key="6">
    <source>
        <dbReference type="PIRSR" id="PIRSR004869-50"/>
    </source>
</evidence>
<evidence type="ECO:0000256" key="3">
    <source>
        <dbReference type="ARBA" id="ARBA00022723"/>
    </source>
</evidence>
<sequence>MKTAFLYQPLKNKSVLCTACYHRCQISEGKTGICGVRQNISGKLELLVFGKAIAVNIDPIEKKPFYHFLPASKTFSIGTFGCNFRCLNCQNYDLSQILGYKGNTRYYSKIAWGKTLSPKQAVQAAQENGCESIAYTYNEPTIWTEYALLIMKRAKKEKLFNLWVSNGFMTKETRETILPYLDAINIDIKSFSDQFYRENCGAFLAPVLENCRNFKKKGVHLEITTLVIPTLSDNETMLKKLSQFIKRELGADIPWHVTAFSGKISWKLQHLPETPAKVLEKIRQIGLNSGLKYVYAGNILTPGLENTYCPKCSTTVIERMGYNVENHLKKGFCPNCGYQILFR</sequence>
<protein>
    <submittedName>
        <fullName evidence="8">AmmeMemoRadiSam system radical SAM enzyme</fullName>
    </submittedName>
</protein>
<evidence type="ECO:0000256" key="4">
    <source>
        <dbReference type="ARBA" id="ARBA00023004"/>
    </source>
</evidence>
<dbReference type="InterPro" id="IPR007197">
    <property type="entry name" value="rSAM"/>
</dbReference>
<dbReference type="GO" id="GO:0046872">
    <property type="term" value="F:metal ion binding"/>
    <property type="evidence" value="ECO:0007669"/>
    <property type="project" value="UniProtKB-KW"/>
</dbReference>
<dbReference type="SUPFAM" id="SSF102114">
    <property type="entry name" value="Radical SAM enzymes"/>
    <property type="match status" value="1"/>
</dbReference>
<dbReference type="Pfam" id="PF04055">
    <property type="entry name" value="Radical_SAM"/>
    <property type="match status" value="1"/>
</dbReference>
<dbReference type="PROSITE" id="PS51918">
    <property type="entry name" value="RADICAL_SAM"/>
    <property type="match status" value="1"/>
</dbReference>
<dbReference type="InterPro" id="IPR016431">
    <property type="entry name" value="Pyrv-formate_lyase-activ_prd"/>
</dbReference>
<comment type="caution">
    <text evidence="8">The sequence shown here is derived from an EMBL/GenBank/DDBJ whole genome shotgun (WGS) entry which is preliminary data.</text>
</comment>
<proteinExistence type="predicted"/>
<evidence type="ECO:0000313" key="8">
    <source>
        <dbReference type="EMBL" id="PIV00888.1"/>
    </source>
</evidence>
<keyword evidence="2 6" id="KW-0949">S-adenosyl-L-methionine</keyword>
<gene>
    <name evidence="8" type="primary">amrS</name>
    <name evidence="8" type="ORF">COS54_02175</name>
</gene>
<evidence type="ECO:0000313" key="9">
    <source>
        <dbReference type="Proteomes" id="UP000229631"/>
    </source>
</evidence>
<dbReference type="CDD" id="cd01335">
    <property type="entry name" value="Radical_SAM"/>
    <property type="match status" value="1"/>
</dbReference>
<reference evidence="9" key="1">
    <citation type="submission" date="2017-09" db="EMBL/GenBank/DDBJ databases">
        <title>Depth-based differentiation of microbial function through sediment-hosted aquifers and enrichment of novel symbionts in the deep terrestrial subsurface.</title>
        <authorList>
            <person name="Probst A.J."/>
            <person name="Ladd B."/>
            <person name="Jarett J.K."/>
            <person name="Geller-Mcgrath D.E."/>
            <person name="Sieber C.M.K."/>
            <person name="Emerson J.B."/>
            <person name="Anantharaman K."/>
            <person name="Thomas B.C."/>
            <person name="Malmstrom R."/>
            <person name="Stieglmeier M."/>
            <person name="Klingl A."/>
            <person name="Woyke T."/>
            <person name="Ryan C.M."/>
            <person name="Banfield J.F."/>
        </authorList>
    </citation>
    <scope>NUCLEOTIDE SEQUENCE [LARGE SCALE GENOMIC DNA]</scope>
</reference>
<name>A0A2M7BCS6_9BACT</name>
<dbReference type="PANTHER" id="PTHR30352">
    <property type="entry name" value="PYRUVATE FORMATE-LYASE-ACTIVATING ENZYME"/>
    <property type="match status" value="1"/>
</dbReference>
<evidence type="ECO:0000256" key="5">
    <source>
        <dbReference type="ARBA" id="ARBA00023014"/>
    </source>
</evidence>
<keyword evidence="1" id="KW-0004">4Fe-4S</keyword>
<evidence type="ECO:0000256" key="1">
    <source>
        <dbReference type="ARBA" id="ARBA00022485"/>
    </source>
</evidence>
<dbReference type="GO" id="GO:0051539">
    <property type="term" value="F:4 iron, 4 sulfur cluster binding"/>
    <property type="evidence" value="ECO:0007669"/>
    <property type="project" value="UniProtKB-KW"/>
</dbReference>
<dbReference type="SFLD" id="SFLDS00029">
    <property type="entry name" value="Radical_SAM"/>
    <property type="match status" value="1"/>
</dbReference>
<dbReference type="GO" id="GO:0003824">
    <property type="term" value="F:catalytic activity"/>
    <property type="evidence" value="ECO:0007669"/>
    <property type="project" value="InterPro"/>
</dbReference>
<feature type="binding site" evidence="6">
    <location>
        <position position="86"/>
    </location>
    <ligand>
        <name>[4Fe-4S] cluster</name>
        <dbReference type="ChEBI" id="CHEBI:49883"/>
        <note>4Fe-4S-S-AdoMet</note>
    </ligand>
</feature>
<dbReference type="AlphaFoldDB" id="A0A2M7BCS6"/>
<dbReference type="InterPro" id="IPR034457">
    <property type="entry name" value="Organic_radical-activating"/>
</dbReference>
<dbReference type="Proteomes" id="UP000229631">
    <property type="component" value="Unassembled WGS sequence"/>
</dbReference>
<dbReference type="PIRSF" id="PIRSF004869">
    <property type="entry name" value="PflX_prd"/>
    <property type="match status" value="1"/>
</dbReference>
<dbReference type="EMBL" id="PEVC01000039">
    <property type="protein sequence ID" value="PIV00888.1"/>
    <property type="molecule type" value="Genomic_DNA"/>
</dbReference>
<dbReference type="InterPro" id="IPR058240">
    <property type="entry name" value="rSAM_sf"/>
</dbReference>
<accession>A0A2M7BCS6</accession>
<feature type="domain" description="Radical SAM core" evidence="7">
    <location>
        <begin position="67"/>
        <end position="292"/>
    </location>
</feature>
<dbReference type="NCBIfam" id="TIGR04337">
    <property type="entry name" value="AmmeMemoSam_rS"/>
    <property type="match status" value="1"/>
</dbReference>
<keyword evidence="5 6" id="KW-0411">Iron-sulfur</keyword>
<feature type="binding site" evidence="6">
    <location>
        <position position="89"/>
    </location>
    <ligand>
        <name>[4Fe-4S] cluster</name>
        <dbReference type="ChEBI" id="CHEBI:49883"/>
        <note>4Fe-4S-S-AdoMet</note>
    </ligand>
</feature>
<organism evidence="8 9">
    <name type="scientific">Candidatus Shapirobacteria bacterium CG03_land_8_20_14_0_80_39_12</name>
    <dbReference type="NCBI Taxonomy" id="1974879"/>
    <lineage>
        <taxon>Bacteria</taxon>
        <taxon>Candidatus Shapironibacteriota</taxon>
    </lineage>
</organism>
<evidence type="ECO:0000256" key="2">
    <source>
        <dbReference type="ARBA" id="ARBA00022691"/>
    </source>
</evidence>